<dbReference type="SUPFAM" id="SSF109755">
    <property type="entry name" value="PhoU-like"/>
    <property type="match status" value="1"/>
</dbReference>
<evidence type="ECO:0000259" key="9">
    <source>
        <dbReference type="Pfam" id="PF01895"/>
    </source>
</evidence>
<dbReference type="GO" id="GO:0030643">
    <property type="term" value="P:intracellular phosphate ion homeostasis"/>
    <property type="evidence" value="ECO:0007669"/>
    <property type="project" value="InterPro"/>
</dbReference>
<dbReference type="GO" id="GO:0045936">
    <property type="term" value="P:negative regulation of phosphate metabolic process"/>
    <property type="evidence" value="ECO:0007669"/>
    <property type="project" value="InterPro"/>
</dbReference>
<dbReference type="AlphaFoldDB" id="A0A4U1CKS8"/>
<dbReference type="GO" id="GO:0005737">
    <property type="term" value="C:cytoplasm"/>
    <property type="evidence" value="ECO:0007669"/>
    <property type="project" value="UniProtKB-SubCell"/>
</dbReference>
<dbReference type="FunFam" id="1.20.58.220:FF:000004">
    <property type="entry name" value="Phosphate-specific transport system accessory protein PhoU"/>
    <property type="match status" value="1"/>
</dbReference>
<evidence type="ECO:0000256" key="4">
    <source>
        <dbReference type="ARBA" id="ARBA00022448"/>
    </source>
</evidence>
<comment type="similarity">
    <text evidence="2 8">Belongs to the PhoU family.</text>
</comment>
<evidence type="ECO:0000256" key="5">
    <source>
        <dbReference type="ARBA" id="ARBA00022490"/>
    </source>
</evidence>
<dbReference type="RefSeq" id="WP_136835735.1">
    <property type="nucleotide sequence ID" value="NZ_SWBQ01000002.1"/>
</dbReference>
<dbReference type="InterPro" id="IPR026022">
    <property type="entry name" value="PhoU_dom"/>
</dbReference>
<sequence>MTHLQSELKLLKTDIIEMWELVIEQLDKSLISLKTFDKDLTREVVSNEKRVNAYELKIDRDCENIFALFNPVAVDLRMVLATLKINSNLERIGDIAEGISKLITSEKEPFDQVLLECTRFQLMFEAAILIVNDALTAFDKEDTKLARTIFKKDELLDEINADAHQFITIYIKDHLDKTEQALNVLSIIRRLERVGDQGKNIAEEIIFYLEAKVLKHK</sequence>
<dbReference type="EMBL" id="SWBQ01000002">
    <property type="protein sequence ID" value="TKC07442.1"/>
    <property type="molecule type" value="Genomic_DNA"/>
</dbReference>
<organism evidence="10 11">
    <name type="scientific">Pedobacter frigoris</name>
    <dbReference type="NCBI Taxonomy" id="2571272"/>
    <lineage>
        <taxon>Bacteria</taxon>
        <taxon>Pseudomonadati</taxon>
        <taxon>Bacteroidota</taxon>
        <taxon>Sphingobacteriia</taxon>
        <taxon>Sphingobacteriales</taxon>
        <taxon>Sphingobacteriaceae</taxon>
        <taxon>Pedobacter</taxon>
    </lineage>
</organism>
<accession>A0A4U1CKS8</accession>
<comment type="subunit">
    <text evidence="3 8">Homodimer.</text>
</comment>
<keyword evidence="4 8" id="KW-0813">Transport</keyword>
<evidence type="ECO:0000256" key="1">
    <source>
        <dbReference type="ARBA" id="ARBA00004496"/>
    </source>
</evidence>
<dbReference type="PIRSF" id="PIRSF003107">
    <property type="entry name" value="PhoU"/>
    <property type="match status" value="1"/>
</dbReference>
<name>A0A4U1CKS8_9SPHI</name>
<evidence type="ECO:0000313" key="11">
    <source>
        <dbReference type="Proteomes" id="UP000307244"/>
    </source>
</evidence>
<dbReference type="PANTHER" id="PTHR42930:SF3">
    <property type="entry name" value="PHOSPHATE-SPECIFIC TRANSPORT SYSTEM ACCESSORY PROTEIN PHOU"/>
    <property type="match status" value="1"/>
</dbReference>
<evidence type="ECO:0000256" key="2">
    <source>
        <dbReference type="ARBA" id="ARBA00008107"/>
    </source>
</evidence>
<comment type="function">
    <text evidence="7 8">Plays a role in the regulation of phosphate uptake.</text>
</comment>
<evidence type="ECO:0000256" key="3">
    <source>
        <dbReference type="ARBA" id="ARBA00011738"/>
    </source>
</evidence>
<comment type="caution">
    <text evidence="10">The sequence shown here is derived from an EMBL/GenBank/DDBJ whole genome shotgun (WGS) entry which is preliminary data.</text>
</comment>
<evidence type="ECO:0000256" key="7">
    <source>
        <dbReference type="ARBA" id="ARBA00056181"/>
    </source>
</evidence>
<dbReference type="InterPro" id="IPR038078">
    <property type="entry name" value="PhoU-like_sf"/>
</dbReference>
<proteinExistence type="inferred from homology"/>
<dbReference type="Pfam" id="PF01895">
    <property type="entry name" value="PhoU"/>
    <property type="match status" value="2"/>
</dbReference>
<dbReference type="Proteomes" id="UP000307244">
    <property type="component" value="Unassembled WGS sequence"/>
</dbReference>
<feature type="domain" description="PhoU" evidence="9">
    <location>
        <begin position="122"/>
        <end position="205"/>
    </location>
</feature>
<dbReference type="GO" id="GO:0006817">
    <property type="term" value="P:phosphate ion transport"/>
    <property type="evidence" value="ECO:0007669"/>
    <property type="project" value="UniProtKB-KW"/>
</dbReference>
<dbReference type="OrthoDB" id="9814256at2"/>
<feature type="domain" description="PhoU" evidence="9">
    <location>
        <begin position="15"/>
        <end position="102"/>
    </location>
</feature>
<gene>
    <name evidence="10" type="primary">phoU</name>
    <name evidence="10" type="ORF">FA047_09350</name>
</gene>
<dbReference type="InterPro" id="IPR028366">
    <property type="entry name" value="PhoU"/>
</dbReference>
<protein>
    <recommendedName>
        <fullName evidence="8">Phosphate-specific transport system accessory protein PhoU</fullName>
    </recommendedName>
</protein>
<dbReference type="PANTHER" id="PTHR42930">
    <property type="entry name" value="PHOSPHATE-SPECIFIC TRANSPORT SYSTEM ACCESSORY PROTEIN PHOU"/>
    <property type="match status" value="1"/>
</dbReference>
<dbReference type="NCBIfam" id="TIGR02135">
    <property type="entry name" value="phoU_full"/>
    <property type="match status" value="1"/>
</dbReference>
<reference evidence="10 11" key="1">
    <citation type="submission" date="2019-04" db="EMBL/GenBank/DDBJ databases">
        <title>Pedobacter sp. RP-3-15 sp. nov., isolated from Arctic soil.</title>
        <authorList>
            <person name="Dahal R.H."/>
            <person name="Kim D.-U."/>
        </authorList>
    </citation>
    <scope>NUCLEOTIDE SEQUENCE [LARGE SCALE GENOMIC DNA]</scope>
    <source>
        <strain evidence="10 11">RP-3-15</strain>
    </source>
</reference>
<evidence type="ECO:0000256" key="6">
    <source>
        <dbReference type="ARBA" id="ARBA00022592"/>
    </source>
</evidence>
<evidence type="ECO:0000256" key="8">
    <source>
        <dbReference type="PIRNR" id="PIRNR003107"/>
    </source>
</evidence>
<evidence type="ECO:0000313" key="10">
    <source>
        <dbReference type="EMBL" id="TKC07442.1"/>
    </source>
</evidence>
<keyword evidence="11" id="KW-1185">Reference proteome</keyword>
<keyword evidence="6 8" id="KW-0592">Phosphate transport</keyword>
<dbReference type="Gene3D" id="1.20.58.220">
    <property type="entry name" value="Phosphate transport system protein phou homolog 2, domain 2"/>
    <property type="match status" value="1"/>
</dbReference>
<comment type="subcellular location">
    <subcellularLocation>
        <location evidence="1 8">Cytoplasm</location>
    </subcellularLocation>
</comment>
<keyword evidence="5 8" id="KW-0963">Cytoplasm</keyword>